<name>Q24DN3_TETTS</name>
<evidence type="ECO:0000313" key="2">
    <source>
        <dbReference type="EMBL" id="EAS05880.1"/>
    </source>
</evidence>
<feature type="compositionally biased region" description="Low complexity" evidence="1">
    <location>
        <begin position="18"/>
        <end position="34"/>
    </location>
</feature>
<gene>
    <name evidence="2" type="ORF">TTHERM_01143890</name>
</gene>
<dbReference type="AlphaFoldDB" id="Q24DN3"/>
<evidence type="ECO:0008006" key="4">
    <source>
        <dbReference type="Google" id="ProtNLM"/>
    </source>
</evidence>
<dbReference type="EMBL" id="GG662317">
    <property type="protein sequence ID" value="EAS05880.1"/>
    <property type="molecule type" value="Genomic_DNA"/>
</dbReference>
<proteinExistence type="predicted"/>
<keyword evidence="3" id="KW-1185">Reference proteome</keyword>
<evidence type="ECO:0000256" key="1">
    <source>
        <dbReference type="SAM" id="MobiDB-lite"/>
    </source>
</evidence>
<protein>
    <recommendedName>
        <fullName evidence="4">RRM domain-containing protein</fullName>
    </recommendedName>
</protein>
<accession>Q24DN3</accession>
<dbReference type="HOGENOM" id="CLU_1096136_0_0_1"/>
<sequence length="254" mass="29601">MSQEEVKQNLEDIEKSNQAQQKEGEQQIQDGKQLSPEEEQKLKEKKAKKALNAKIYDLQKKLSRGIQVISQTEGKAPEELFSFKEATSNLFVLHFGIGEEADYVTVRDYVNSVAGPHKLTVFPGLGYGYIQFDDIKKAEQTINSLESFEQIENCHYKEMTYEKKIRPTFFLYAKCKLTDICQNKNNDFPEAQRKVDAPGLIFQEEFITQDYEKLIMEEIDKKEWNKLAKRKVQHYGYEFLYGINSINKDNVKNN</sequence>
<dbReference type="Proteomes" id="UP000009168">
    <property type="component" value="Unassembled WGS sequence"/>
</dbReference>
<feature type="compositionally biased region" description="Basic and acidic residues" evidence="1">
    <location>
        <begin position="1"/>
        <end position="15"/>
    </location>
</feature>
<dbReference type="KEGG" id="tet:TTHERM_01143890"/>
<dbReference type="RefSeq" id="XP_001026125.1">
    <property type="nucleotide sequence ID" value="XM_001026125.1"/>
</dbReference>
<organism evidence="2 3">
    <name type="scientific">Tetrahymena thermophila (strain SB210)</name>
    <dbReference type="NCBI Taxonomy" id="312017"/>
    <lineage>
        <taxon>Eukaryota</taxon>
        <taxon>Sar</taxon>
        <taxon>Alveolata</taxon>
        <taxon>Ciliophora</taxon>
        <taxon>Intramacronucleata</taxon>
        <taxon>Oligohymenophorea</taxon>
        <taxon>Hymenostomatida</taxon>
        <taxon>Tetrahymenina</taxon>
        <taxon>Tetrahymenidae</taxon>
        <taxon>Tetrahymena</taxon>
    </lineage>
</organism>
<dbReference type="GeneID" id="7837170"/>
<evidence type="ECO:0000313" key="3">
    <source>
        <dbReference type="Proteomes" id="UP000009168"/>
    </source>
</evidence>
<reference evidence="3" key="1">
    <citation type="journal article" date="2006" name="PLoS Biol.">
        <title>Macronuclear genome sequence of the ciliate Tetrahymena thermophila, a model eukaryote.</title>
        <authorList>
            <person name="Eisen J.A."/>
            <person name="Coyne R.S."/>
            <person name="Wu M."/>
            <person name="Wu D."/>
            <person name="Thiagarajan M."/>
            <person name="Wortman J.R."/>
            <person name="Badger J.H."/>
            <person name="Ren Q."/>
            <person name="Amedeo P."/>
            <person name="Jones K.M."/>
            <person name="Tallon L.J."/>
            <person name="Delcher A.L."/>
            <person name="Salzberg S.L."/>
            <person name="Silva J.C."/>
            <person name="Haas B.J."/>
            <person name="Majoros W.H."/>
            <person name="Farzad M."/>
            <person name="Carlton J.M."/>
            <person name="Smith R.K. Jr."/>
            <person name="Garg J."/>
            <person name="Pearlman R.E."/>
            <person name="Karrer K.M."/>
            <person name="Sun L."/>
            <person name="Manning G."/>
            <person name="Elde N.C."/>
            <person name="Turkewitz A.P."/>
            <person name="Asai D.J."/>
            <person name="Wilkes D.E."/>
            <person name="Wang Y."/>
            <person name="Cai H."/>
            <person name="Collins K."/>
            <person name="Stewart B.A."/>
            <person name="Lee S.R."/>
            <person name="Wilamowska K."/>
            <person name="Weinberg Z."/>
            <person name="Ruzzo W.L."/>
            <person name="Wloga D."/>
            <person name="Gaertig J."/>
            <person name="Frankel J."/>
            <person name="Tsao C.-C."/>
            <person name="Gorovsky M.A."/>
            <person name="Keeling P.J."/>
            <person name="Waller R.F."/>
            <person name="Patron N.J."/>
            <person name="Cherry J.M."/>
            <person name="Stover N.A."/>
            <person name="Krieger C.J."/>
            <person name="del Toro C."/>
            <person name="Ryder H.F."/>
            <person name="Williamson S.C."/>
            <person name="Barbeau R.A."/>
            <person name="Hamilton E.P."/>
            <person name="Orias E."/>
        </authorList>
    </citation>
    <scope>NUCLEOTIDE SEQUENCE [LARGE SCALE GENOMIC DNA]</scope>
    <source>
        <strain evidence="3">SB210</strain>
    </source>
</reference>
<feature type="region of interest" description="Disordered" evidence="1">
    <location>
        <begin position="1"/>
        <end position="45"/>
    </location>
</feature>
<dbReference type="eggNOG" id="KOG4176">
    <property type="taxonomic scope" value="Eukaryota"/>
</dbReference>
<dbReference type="OrthoDB" id="271595at2759"/>
<dbReference type="InParanoid" id="Q24DN3"/>